<keyword evidence="2" id="KW-1185">Reference proteome</keyword>
<proteinExistence type="predicted"/>
<evidence type="ECO:0000313" key="1">
    <source>
        <dbReference type="EMBL" id="WAV97843.1"/>
    </source>
</evidence>
<protein>
    <submittedName>
        <fullName evidence="1">Restriction endonuclease</fullName>
    </submittedName>
</protein>
<dbReference type="RefSeq" id="WP_269265399.1">
    <property type="nucleotide sequence ID" value="NZ_CP098248.1"/>
</dbReference>
<accession>A0ABY7JM50</accession>
<organism evidence="1 2">
    <name type="scientific">Oxalobacter aliiformigenes</name>
    <dbReference type="NCBI Taxonomy" id="2946593"/>
    <lineage>
        <taxon>Bacteria</taxon>
        <taxon>Pseudomonadati</taxon>
        <taxon>Pseudomonadota</taxon>
        <taxon>Betaproteobacteria</taxon>
        <taxon>Burkholderiales</taxon>
        <taxon>Oxalobacteraceae</taxon>
        <taxon>Oxalobacter</taxon>
    </lineage>
</organism>
<evidence type="ECO:0000313" key="2">
    <source>
        <dbReference type="Proteomes" id="UP001164794"/>
    </source>
</evidence>
<dbReference type="Proteomes" id="UP001164794">
    <property type="component" value="Chromosome"/>
</dbReference>
<dbReference type="EMBL" id="CP098248">
    <property type="protein sequence ID" value="WAV97843.1"/>
    <property type="molecule type" value="Genomic_DNA"/>
</dbReference>
<dbReference type="SUPFAM" id="SSF52980">
    <property type="entry name" value="Restriction endonuclease-like"/>
    <property type="match status" value="1"/>
</dbReference>
<name>A0ABY7JM50_9BURK</name>
<dbReference type="InterPro" id="IPR011335">
    <property type="entry name" value="Restrct_endonuc-II-like"/>
</dbReference>
<gene>
    <name evidence="1" type="ORF">NB645_03715</name>
</gene>
<dbReference type="InterPro" id="IPR015278">
    <property type="entry name" value="BglII-like"/>
</dbReference>
<keyword evidence="1" id="KW-0378">Hydrolase</keyword>
<keyword evidence="1" id="KW-0255">Endonuclease</keyword>
<reference evidence="1" key="1">
    <citation type="journal article" date="2022" name="Front. Microbiol.">
        <title>New perspectives on an old grouping: The genomic and phenotypic variability of Oxalobacter formigenes and the implications for calcium oxalate stone prevention.</title>
        <authorList>
            <person name="Chmiel J.A."/>
            <person name="Carr C."/>
            <person name="Stuivenberg G.A."/>
            <person name="Venema R."/>
            <person name="Chanyi R.M."/>
            <person name="Al K.F."/>
            <person name="Giguere D."/>
            <person name="Say H."/>
            <person name="Akouris P.P."/>
            <person name="Dominguez Romero S.A."/>
            <person name="Kwong A."/>
            <person name="Tai V."/>
            <person name="Koval S.F."/>
            <person name="Razvi H."/>
            <person name="Bjazevic J."/>
            <person name="Burton J.P."/>
        </authorList>
    </citation>
    <scope>NUCLEOTIDE SEQUENCE</scope>
    <source>
        <strain evidence="1">HOxNP-1</strain>
    </source>
</reference>
<dbReference type="Pfam" id="PF09195">
    <property type="entry name" value="Endonuc-BglII"/>
    <property type="match status" value="1"/>
</dbReference>
<dbReference type="GO" id="GO:0004519">
    <property type="term" value="F:endonuclease activity"/>
    <property type="evidence" value="ECO:0007669"/>
    <property type="project" value="UniProtKB-KW"/>
</dbReference>
<sequence>MELTFSYLHTVPQTVSARYRFAEVRSAAAIIASSCPDQWNEVLQYLGHFQLRTDHLMKPGGNKSLIVDTLERYFYENGWKETRIDTENVIYRVQHDTEGKMSANIRLSEKTISDRVSSRYFDSNVFQQGYKVDALKGRLAIDIEWNAKDGNLDRDLSAYRAWYELSVIDAAILITKEQESCQRLVNDIWARYTGENPEMKGKKPPVDLKTSTTTNLEKAVERIKRGDAGGCPVLIVAITDKTWDQTPYSVLTE</sequence>
<keyword evidence="1" id="KW-0540">Nuclease</keyword>